<dbReference type="EMBL" id="JAJVDC020000032">
    <property type="protein sequence ID" value="KAL1632269.1"/>
    <property type="molecule type" value="Genomic_DNA"/>
</dbReference>
<dbReference type="Gene3D" id="3.50.50.60">
    <property type="entry name" value="FAD/NAD(P)-binding domain"/>
    <property type="match status" value="1"/>
</dbReference>
<reference evidence="6 7" key="1">
    <citation type="submission" date="2024-02" db="EMBL/GenBank/DDBJ databases">
        <title>De novo assembly and annotation of 12 fungi associated with fruit tree decline syndrome in Ontario, Canada.</title>
        <authorList>
            <person name="Sulman M."/>
            <person name="Ellouze W."/>
            <person name="Ilyukhin E."/>
        </authorList>
    </citation>
    <scope>NUCLEOTIDE SEQUENCE [LARGE SCALE GENOMIC DNA]</scope>
    <source>
        <strain evidence="6 7">M1-105</strain>
    </source>
</reference>
<feature type="domain" description="FAD-binding" evidence="5">
    <location>
        <begin position="12"/>
        <end position="392"/>
    </location>
</feature>
<dbReference type="SUPFAM" id="SSF51905">
    <property type="entry name" value="FAD/NAD(P)-binding domain"/>
    <property type="match status" value="1"/>
</dbReference>
<dbReference type="InterPro" id="IPR036188">
    <property type="entry name" value="FAD/NAD-bd_sf"/>
</dbReference>
<comment type="caution">
    <text evidence="6">The sequence shown here is derived from an EMBL/GenBank/DDBJ whole genome shotgun (WGS) entry which is preliminary data.</text>
</comment>
<accession>A0ABR3SY70</accession>
<keyword evidence="7" id="KW-1185">Reference proteome</keyword>
<name>A0ABR3SY70_9PEZI</name>
<gene>
    <name evidence="6" type="ORF">SLS56_003849</name>
</gene>
<dbReference type="PANTHER" id="PTHR46720:SF3">
    <property type="entry name" value="FAD-BINDING DOMAIN-CONTAINING PROTEIN-RELATED"/>
    <property type="match status" value="1"/>
</dbReference>
<dbReference type="Proteomes" id="UP001521116">
    <property type="component" value="Unassembled WGS sequence"/>
</dbReference>
<keyword evidence="2" id="KW-0274">FAD</keyword>
<keyword evidence="4" id="KW-0812">Transmembrane</keyword>
<dbReference type="SUPFAM" id="SSF54373">
    <property type="entry name" value="FAD-linked reductases, C-terminal domain"/>
    <property type="match status" value="1"/>
</dbReference>
<keyword evidence="1" id="KW-0285">Flavoprotein</keyword>
<evidence type="ECO:0000256" key="2">
    <source>
        <dbReference type="ARBA" id="ARBA00022827"/>
    </source>
</evidence>
<dbReference type="PANTHER" id="PTHR46720">
    <property type="entry name" value="HYDROXYLASE, PUTATIVE (AFU_ORTHOLOGUE AFUA_3G01460)-RELATED"/>
    <property type="match status" value="1"/>
</dbReference>
<evidence type="ECO:0000256" key="4">
    <source>
        <dbReference type="SAM" id="Phobius"/>
    </source>
</evidence>
<evidence type="ECO:0000256" key="1">
    <source>
        <dbReference type="ARBA" id="ARBA00022630"/>
    </source>
</evidence>
<evidence type="ECO:0000313" key="7">
    <source>
        <dbReference type="Proteomes" id="UP001521116"/>
    </source>
</evidence>
<dbReference type="InterPro" id="IPR051104">
    <property type="entry name" value="FAD_monoxygenase"/>
</dbReference>
<dbReference type="Pfam" id="PF01494">
    <property type="entry name" value="FAD_binding_3"/>
    <property type="match status" value="1"/>
</dbReference>
<evidence type="ECO:0000256" key="3">
    <source>
        <dbReference type="ARBA" id="ARBA00023002"/>
    </source>
</evidence>
<keyword evidence="3" id="KW-0560">Oxidoreductase</keyword>
<evidence type="ECO:0000259" key="5">
    <source>
        <dbReference type="Pfam" id="PF01494"/>
    </source>
</evidence>
<keyword evidence="4" id="KW-0472">Membrane</keyword>
<dbReference type="PRINTS" id="PR00420">
    <property type="entry name" value="RNGMNOXGNASE"/>
</dbReference>
<sequence length="454" mass="49306">MAASASEPKPFAVAVVGGGLGGVVLAIGLLAHRVPVHVYEAAKSFGEIGAGVAFGPNSVRSLGLISPDLLEAYVKHATFNASPELERTFLSFRRGMAAQRDRRDSLADRETEARAGQFLFGLDSKESGTNRTGLPTRCCVHRAKFLDEIVKLLPEGTTSFNKSLTKIDELTEGGGVRLHFSDGTSATADAAIGCDGIRSKARQYVHGPEAQPVFSGDYAYRAMVPSEAFEEVMGRELTFNGQLYVGHGGYIITYPVEHGKLINVVASRSSPGSTWSHEAWLLPSTKEGMMAELRGWHPALVEFLSLYGTKEKWALFDYRHGHTYHRRRVCLLGDAAHAMTPHLGAGAGQAMEDAYVLSNLLGKAENAEDLPDVFQAYDAVRRPRTQQVVEWSRLNGLAFSCLEDGVSDDIAKIEAVAGQRFQSVWNEDLPLQLAAAKTRMARLEGMGAAEIREP</sequence>
<feature type="transmembrane region" description="Helical" evidence="4">
    <location>
        <begin position="12"/>
        <end position="31"/>
    </location>
</feature>
<evidence type="ECO:0000313" key="6">
    <source>
        <dbReference type="EMBL" id="KAL1632269.1"/>
    </source>
</evidence>
<protein>
    <recommendedName>
        <fullName evidence="5">FAD-binding domain-containing protein</fullName>
    </recommendedName>
</protein>
<keyword evidence="4" id="KW-1133">Transmembrane helix</keyword>
<proteinExistence type="predicted"/>
<organism evidence="6 7">
    <name type="scientific">Neofusicoccum ribis</name>
    <dbReference type="NCBI Taxonomy" id="45134"/>
    <lineage>
        <taxon>Eukaryota</taxon>
        <taxon>Fungi</taxon>
        <taxon>Dikarya</taxon>
        <taxon>Ascomycota</taxon>
        <taxon>Pezizomycotina</taxon>
        <taxon>Dothideomycetes</taxon>
        <taxon>Dothideomycetes incertae sedis</taxon>
        <taxon>Botryosphaeriales</taxon>
        <taxon>Botryosphaeriaceae</taxon>
        <taxon>Neofusicoccum</taxon>
    </lineage>
</organism>
<dbReference type="InterPro" id="IPR002938">
    <property type="entry name" value="FAD-bd"/>
</dbReference>